<keyword evidence="2" id="KW-1185">Reference proteome</keyword>
<gene>
    <name evidence="1" type="ORF">ACEZDG_34420</name>
</gene>
<dbReference type="SUPFAM" id="SSF161098">
    <property type="entry name" value="MetI-like"/>
    <property type="match status" value="1"/>
</dbReference>
<dbReference type="Gene3D" id="1.10.3720.10">
    <property type="entry name" value="MetI-like"/>
    <property type="match status" value="1"/>
</dbReference>
<dbReference type="InterPro" id="IPR035906">
    <property type="entry name" value="MetI-like_sf"/>
</dbReference>
<dbReference type="CDD" id="cd06261">
    <property type="entry name" value="TM_PBP2"/>
    <property type="match status" value="1"/>
</dbReference>
<dbReference type="PROSITE" id="PS50928">
    <property type="entry name" value="ABC_TM1"/>
    <property type="match status" value="1"/>
</dbReference>
<dbReference type="EMBL" id="JBHEZX010000023">
    <property type="protein sequence ID" value="MFC1414371.1"/>
    <property type="molecule type" value="Genomic_DNA"/>
</dbReference>
<sequence>MTHVELTRSHLTDSQLGRDAKPSAPPTGRTRARRERLAQWAFVAPAVVYLVAFFGYPIVKNVVMSFQDYSTASLYTGRAPFAGLANYRALLHSGRFGELVWHTAVFTVVSLVGQFVLGLALALFFTRRFPLGGVIRALLLLPWLLPMVASATVWRWMLDQDNGVVNSLLTSARLAPAHGVPWLSDSHTALFAVIIVNIWVGIPFNLVILYGGLKEIPPELYEAAAIDGAGRIATFRHITWPLLRPVVTVAVVLGFIYTVKVIDIILVVTGGGPAYGSQTLAVESYQLSFKTFLFGQGAAMGNILILVSLVFAMVYLRFNRQAVRAEGEQ</sequence>
<dbReference type="Pfam" id="PF00528">
    <property type="entry name" value="BPD_transp_1"/>
    <property type="match status" value="1"/>
</dbReference>
<protein>
    <submittedName>
        <fullName evidence="1">Carbohydrate ABC transporter permease</fullName>
    </submittedName>
</protein>
<evidence type="ECO:0000313" key="2">
    <source>
        <dbReference type="Proteomes" id="UP001592582"/>
    </source>
</evidence>
<reference evidence="1 2" key="1">
    <citation type="submission" date="2024-09" db="EMBL/GenBank/DDBJ databases">
        <authorList>
            <person name="Lee S.D."/>
        </authorList>
    </citation>
    <scope>NUCLEOTIDE SEQUENCE [LARGE SCALE GENOMIC DNA]</scope>
    <source>
        <strain evidence="1 2">N1-1</strain>
    </source>
</reference>
<name>A0ABV6VL13_9ACTN</name>
<evidence type="ECO:0000313" key="1">
    <source>
        <dbReference type="EMBL" id="MFC1414371.1"/>
    </source>
</evidence>
<dbReference type="Proteomes" id="UP001592582">
    <property type="component" value="Unassembled WGS sequence"/>
</dbReference>
<dbReference type="SUPFAM" id="SSF160964">
    <property type="entry name" value="MalF N-terminal region-like"/>
    <property type="match status" value="1"/>
</dbReference>
<dbReference type="PANTHER" id="PTHR43005:SF1">
    <property type="entry name" value="SPERMIDINE_PUTRESCINE TRANSPORT SYSTEM PERMEASE PROTEIN"/>
    <property type="match status" value="1"/>
</dbReference>
<accession>A0ABV6VL13</accession>
<dbReference type="InterPro" id="IPR000515">
    <property type="entry name" value="MetI-like"/>
</dbReference>
<proteinExistence type="predicted"/>
<dbReference type="PANTHER" id="PTHR43005">
    <property type="entry name" value="BLR7065 PROTEIN"/>
    <property type="match status" value="1"/>
</dbReference>
<comment type="caution">
    <text evidence="1">The sequence shown here is derived from an EMBL/GenBank/DDBJ whole genome shotgun (WGS) entry which is preliminary data.</text>
</comment>
<organism evidence="1 2">
    <name type="scientific">Streptacidiphilus alkalitolerans</name>
    <dbReference type="NCBI Taxonomy" id="3342712"/>
    <lineage>
        <taxon>Bacteria</taxon>
        <taxon>Bacillati</taxon>
        <taxon>Actinomycetota</taxon>
        <taxon>Actinomycetes</taxon>
        <taxon>Kitasatosporales</taxon>
        <taxon>Streptomycetaceae</taxon>
        <taxon>Streptacidiphilus</taxon>
    </lineage>
</organism>